<name>A0A9D9DA59_9GAMM</name>
<accession>A0A9D9DA59</accession>
<evidence type="ECO:0000313" key="2">
    <source>
        <dbReference type="Proteomes" id="UP000823631"/>
    </source>
</evidence>
<sequence>MSSNQDETAALREALHGVCCVKRKYSYALVKGRSIWLPDKGYPKKVDRVNIGSISLDDPRGECVFNEAFFSGHPEFKNWHVYRAGPGDYRFAKRTEEELRQPLPVLKRGRRKAAARAAVSLAEPEQGRWGAVYFLRSFYANTTSGKILKELLEPYWYERLLLLLCTGMFHGFEYQELTAKCREFCGSHIGFALDKFDGSTLDGLINELSARKVFDHLFSRKVELLRLQENNVNPVVYDCNCSMALGGAYLNLLTLIDEDSGELYDVKVYPEFDELQGEADELAQMQQACRDLKVKARALRMVSSRFSFAADELTRLLTCCCDFLVGVEPLNKFFKGLVLKEGKALLKGSGISIIDDKNRACNFASTRVAASSLFDPKLSGDKDRPVYLHFIFQQQKDREFMYFWDRALGELNAKFPQGGAEDCPALGISTAALLERGLAQYSPEDKRYVYVEKALTRARISSSVLVLASSFCTDPGEALRLFGQVYQVREGYGALPDNAAQYKVTAAVEQRETCRLLLCALLSEFEQQLRLKLKEFYACRHSAGMLEKIQPEITLPELLSELDHIEAKRQADGSFVALDRKMLSDLSADAAGFINWLGLKPIEAE</sequence>
<dbReference type="AlphaFoldDB" id="A0A9D9DA59"/>
<protein>
    <submittedName>
        <fullName evidence="1">Uncharacterized protein</fullName>
    </submittedName>
</protein>
<dbReference type="EMBL" id="JADINH010000099">
    <property type="protein sequence ID" value="MBO8415655.1"/>
    <property type="molecule type" value="Genomic_DNA"/>
</dbReference>
<gene>
    <name evidence="1" type="ORF">IAB19_04660</name>
</gene>
<dbReference type="Proteomes" id="UP000823631">
    <property type="component" value="Unassembled WGS sequence"/>
</dbReference>
<comment type="caution">
    <text evidence="1">The sequence shown here is derived from an EMBL/GenBank/DDBJ whole genome shotgun (WGS) entry which is preliminary data.</text>
</comment>
<proteinExistence type="predicted"/>
<reference evidence="1" key="1">
    <citation type="submission" date="2020-10" db="EMBL/GenBank/DDBJ databases">
        <authorList>
            <person name="Gilroy R."/>
        </authorList>
    </citation>
    <scope>NUCLEOTIDE SEQUENCE</scope>
    <source>
        <strain evidence="1">17213</strain>
    </source>
</reference>
<evidence type="ECO:0000313" key="1">
    <source>
        <dbReference type="EMBL" id="MBO8415655.1"/>
    </source>
</evidence>
<organism evidence="1 2">
    <name type="scientific">Candidatus Avisuccinivibrio stercorigallinarum</name>
    <dbReference type="NCBI Taxonomy" id="2840704"/>
    <lineage>
        <taxon>Bacteria</taxon>
        <taxon>Pseudomonadati</taxon>
        <taxon>Pseudomonadota</taxon>
        <taxon>Gammaproteobacteria</taxon>
        <taxon>Aeromonadales</taxon>
        <taxon>Succinivibrionaceae</taxon>
        <taxon>Succinivibrionaceae incertae sedis</taxon>
        <taxon>Candidatus Avisuccinivibrio</taxon>
    </lineage>
</organism>
<reference evidence="1" key="2">
    <citation type="journal article" date="2021" name="PeerJ">
        <title>Extensive microbial diversity within the chicken gut microbiome revealed by metagenomics and culture.</title>
        <authorList>
            <person name="Gilroy R."/>
            <person name="Ravi A."/>
            <person name="Getino M."/>
            <person name="Pursley I."/>
            <person name="Horton D.L."/>
            <person name="Alikhan N.F."/>
            <person name="Baker D."/>
            <person name="Gharbi K."/>
            <person name="Hall N."/>
            <person name="Watson M."/>
            <person name="Adriaenssens E.M."/>
            <person name="Foster-Nyarko E."/>
            <person name="Jarju S."/>
            <person name="Secka A."/>
            <person name="Antonio M."/>
            <person name="Oren A."/>
            <person name="Chaudhuri R.R."/>
            <person name="La Ragione R."/>
            <person name="Hildebrand F."/>
            <person name="Pallen M.J."/>
        </authorList>
    </citation>
    <scope>NUCLEOTIDE SEQUENCE</scope>
    <source>
        <strain evidence="1">17213</strain>
    </source>
</reference>